<sequence>MAGNNNDNYSQDYIDKMIDNNIAQYGVPSDESRIRTSPIRVAEIDDGHGSTGALYLIGFWKGQTIYRTTHTVAHYMEGEEPGRYELHWPPVFPDVWVPECDVLQCDISVVPITPALSEDVDNDHDTEEEQEEHDDGYDDDNNDDYADACTDDDEKEEEREHNEYDEYEYDEYEYDDEEYDYDDYEYDQDDYDDDDYDDRNCVFRYEHSDVDDDELFPFYAYEDNN</sequence>
<dbReference type="EMBL" id="CAJNOR010002592">
    <property type="protein sequence ID" value="CAF1315743.1"/>
    <property type="molecule type" value="Genomic_DNA"/>
</dbReference>
<dbReference type="AlphaFoldDB" id="A0A815ET14"/>
<keyword evidence="3" id="KW-1185">Reference proteome</keyword>
<accession>A0A815ET14</accession>
<gene>
    <name evidence="2" type="ORF">XAT740_LOCUS29631</name>
</gene>
<feature type="compositionally biased region" description="Acidic residues" evidence="1">
    <location>
        <begin position="118"/>
        <end position="157"/>
    </location>
</feature>
<comment type="caution">
    <text evidence="2">The sequence shown here is derived from an EMBL/GenBank/DDBJ whole genome shotgun (WGS) entry which is preliminary data.</text>
</comment>
<feature type="compositionally biased region" description="Acidic residues" evidence="1">
    <location>
        <begin position="165"/>
        <end position="197"/>
    </location>
</feature>
<organism evidence="2 3">
    <name type="scientific">Adineta ricciae</name>
    <name type="common">Rotifer</name>
    <dbReference type="NCBI Taxonomy" id="249248"/>
    <lineage>
        <taxon>Eukaryota</taxon>
        <taxon>Metazoa</taxon>
        <taxon>Spiralia</taxon>
        <taxon>Gnathifera</taxon>
        <taxon>Rotifera</taxon>
        <taxon>Eurotatoria</taxon>
        <taxon>Bdelloidea</taxon>
        <taxon>Adinetida</taxon>
        <taxon>Adinetidae</taxon>
        <taxon>Adineta</taxon>
    </lineage>
</organism>
<evidence type="ECO:0000313" key="3">
    <source>
        <dbReference type="Proteomes" id="UP000663828"/>
    </source>
</evidence>
<protein>
    <submittedName>
        <fullName evidence="2">Uncharacterized protein</fullName>
    </submittedName>
</protein>
<proteinExistence type="predicted"/>
<evidence type="ECO:0000313" key="2">
    <source>
        <dbReference type="EMBL" id="CAF1315743.1"/>
    </source>
</evidence>
<dbReference type="Proteomes" id="UP000663828">
    <property type="component" value="Unassembled WGS sequence"/>
</dbReference>
<evidence type="ECO:0000256" key="1">
    <source>
        <dbReference type="SAM" id="MobiDB-lite"/>
    </source>
</evidence>
<name>A0A815ET14_ADIRI</name>
<reference evidence="2" key="1">
    <citation type="submission" date="2021-02" db="EMBL/GenBank/DDBJ databases">
        <authorList>
            <person name="Nowell W R."/>
        </authorList>
    </citation>
    <scope>NUCLEOTIDE SEQUENCE</scope>
</reference>
<feature type="region of interest" description="Disordered" evidence="1">
    <location>
        <begin position="114"/>
        <end position="198"/>
    </location>
</feature>